<evidence type="ECO:0000313" key="6">
    <source>
        <dbReference type="Proteomes" id="UP000095751"/>
    </source>
</evidence>
<feature type="non-terminal residue" evidence="5">
    <location>
        <position position="182"/>
    </location>
</feature>
<keyword evidence="5" id="KW-0670">Pyruvate</keyword>
<dbReference type="InterPro" id="IPR005000">
    <property type="entry name" value="Aldolase/citrate-lyase_domain"/>
</dbReference>
<evidence type="ECO:0000259" key="4">
    <source>
        <dbReference type="Pfam" id="PF03328"/>
    </source>
</evidence>
<evidence type="ECO:0000256" key="1">
    <source>
        <dbReference type="ARBA" id="ARBA00005568"/>
    </source>
</evidence>
<proteinExistence type="inferred from homology"/>
<dbReference type="GO" id="GO:0046872">
    <property type="term" value="F:metal ion binding"/>
    <property type="evidence" value="ECO:0007669"/>
    <property type="project" value="UniProtKB-KW"/>
</dbReference>
<dbReference type="SUPFAM" id="SSF51621">
    <property type="entry name" value="Phosphoenolpyruvate/pyruvate domain"/>
    <property type="match status" value="1"/>
</dbReference>
<gene>
    <name evidence="5" type="ORF">FRACYDRAFT_161324</name>
</gene>
<sequence length="182" mass="19979">EMLALLGYDFLWADAEHSSATPDHIANMILAAERRGMPTIVRIGYGYQNIIGHVQKYLVAGAQGILLPQCESREDVERIVDAVKFPPLGQRGLAGERWNAWGLASTSDDSSTNQLSLSNCVEEANRNSIIGVLIENQKGIDALDEIMSVPELDMIFIAPTDLSANMGLHGQIRHPEVLKKIE</sequence>
<evidence type="ECO:0000313" key="5">
    <source>
        <dbReference type="EMBL" id="OEU13512.1"/>
    </source>
</evidence>
<dbReference type="InterPro" id="IPR015813">
    <property type="entry name" value="Pyrv/PenolPyrv_kinase-like_dom"/>
</dbReference>
<dbReference type="OrthoDB" id="189334at2759"/>
<keyword evidence="6" id="KW-1185">Reference proteome</keyword>
<dbReference type="AlphaFoldDB" id="A0A1E7F5R4"/>
<dbReference type="Pfam" id="PF03328">
    <property type="entry name" value="HpcH_HpaI"/>
    <property type="match status" value="1"/>
</dbReference>
<accession>A0A1E7F5R4</accession>
<dbReference type="GO" id="GO:0005737">
    <property type="term" value="C:cytoplasm"/>
    <property type="evidence" value="ECO:0007669"/>
    <property type="project" value="TreeGrafter"/>
</dbReference>
<dbReference type="Proteomes" id="UP000095751">
    <property type="component" value="Unassembled WGS sequence"/>
</dbReference>
<name>A0A1E7F5R4_9STRA</name>
<feature type="non-terminal residue" evidence="5">
    <location>
        <position position="1"/>
    </location>
</feature>
<protein>
    <submittedName>
        <fullName evidence="5">Phosphoenolpyruvate/pyruvate domain-containing protein</fullName>
    </submittedName>
</protein>
<keyword evidence="3" id="KW-0456">Lyase</keyword>
<dbReference type="EMBL" id="KV784361">
    <property type="protein sequence ID" value="OEU13512.1"/>
    <property type="molecule type" value="Genomic_DNA"/>
</dbReference>
<dbReference type="PANTHER" id="PTHR30502:SF0">
    <property type="entry name" value="PHOSPHOENOLPYRUVATE CARBOXYLASE FAMILY PROTEIN"/>
    <property type="match status" value="1"/>
</dbReference>
<comment type="similarity">
    <text evidence="1">Belongs to the HpcH/HpaI aldolase family.</text>
</comment>
<reference evidence="5 6" key="1">
    <citation type="submission" date="2016-09" db="EMBL/GenBank/DDBJ databases">
        <title>Extensive genetic diversity and differential bi-allelic expression allows diatom success in the polar Southern Ocean.</title>
        <authorList>
            <consortium name="DOE Joint Genome Institute"/>
            <person name="Mock T."/>
            <person name="Otillar R.P."/>
            <person name="Strauss J."/>
            <person name="Dupont C."/>
            <person name="Frickenhaus S."/>
            <person name="Maumus F."/>
            <person name="Mcmullan M."/>
            <person name="Sanges R."/>
            <person name="Schmutz J."/>
            <person name="Toseland A."/>
            <person name="Valas R."/>
            <person name="Veluchamy A."/>
            <person name="Ward B.J."/>
            <person name="Allen A."/>
            <person name="Barry K."/>
            <person name="Falciatore A."/>
            <person name="Ferrante M."/>
            <person name="Fortunato A.E."/>
            <person name="Gloeckner G."/>
            <person name="Gruber A."/>
            <person name="Hipkin R."/>
            <person name="Janech M."/>
            <person name="Kroth P."/>
            <person name="Leese F."/>
            <person name="Lindquist E."/>
            <person name="Lyon B.R."/>
            <person name="Martin J."/>
            <person name="Mayer C."/>
            <person name="Parker M."/>
            <person name="Quesneville H."/>
            <person name="Raymond J."/>
            <person name="Uhlig C."/>
            <person name="Valentin K.U."/>
            <person name="Worden A.Z."/>
            <person name="Armbrust E.V."/>
            <person name="Bowler C."/>
            <person name="Green B."/>
            <person name="Moulton V."/>
            <person name="Van Oosterhout C."/>
            <person name="Grigoriev I."/>
        </authorList>
    </citation>
    <scope>NUCLEOTIDE SEQUENCE [LARGE SCALE GENOMIC DNA]</scope>
    <source>
        <strain evidence="5 6">CCMP1102</strain>
    </source>
</reference>
<dbReference type="InParanoid" id="A0A1E7F5R4"/>
<evidence type="ECO:0000256" key="3">
    <source>
        <dbReference type="ARBA" id="ARBA00023239"/>
    </source>
</evidence>
<dbReference type="KEGG" id="fcy:FRACYDRAFT_161324"/>
<dbReference type="PANTHER" id="PTHR30502">
    <property type="entry name" value="2-KETO-3-DEOXY-L-RHAMNONATE ALDOLASE"/>
    <property type="match status" value="1"/>
</dbReference>
<feature type="domain" description="HpcH/HpaI aldolase/citrate lyase" evidence="4">
    <location>
        <begin position="3"/>
        <end position="179"/>
    </location>
</feature>
<keyword evidence="2" id="KW-0479">Metal-binding</keyword>
<evidence type="ECO:0000256" key="2">
    <source>
        <dbReference type="ARBA" id="ARBA00022723"/>
    </source>
</evidence>
<organism evidence="5 6">
    <name type="scientific">Fragilariopsis cylindrus CCMP1102</name>
    <dbReference type="NCBI Taxonomy" id="635003"/>
    <lineage>
        <taxon>Eukaryota</taxon>
        <taxon>Sar</taxon>
        <taxon>Stramenopiles</taxon>
        <taxon>Ochrophyta</taxon>
        <taxon>Bacillariophyta</taxon>
        <taxon>Bacillariophyceae</taxon>
        <taxon>Bacillariophycidae</taxon>
        <taxon>Bacillariales</taxon>
        <taxon>Bacillariaceae</taxon>
        <taxon>Fragilariopsis</taxon>
    </lineage>
</organism>
<dbReference type="InterPro" id="IPR040442">
    <property type="entry name" value="Pyrv_kinase-like_dom_sf"/>
</dbReference>
<dbReference type="InterPro" id="IPR050251">
    <property type="entry name" value="HpcH-HpaI_aldolase"/>
</dbReference>
<dbReference type="GO" id="GO:0016832">
    <property type="term" value="F:aldehyde-lyase activity"/>
    <property type="evidence" value="ECO:0007669"/>
    <property type="project" value="TreeGrafter"/>
</dbReference>
<dbReference type="Gene3D" id="3.20.20.60">
    <property type="entry name" value="Phosphoenolpyruvate-binding domains"/>
    <property type="match status" value="1"/>
</dbReference>